<evidence type="ECO:0000256" key="1">
    <source>
        <dbReference type="ARBA" id="ARBA00022741"/>
    </source>
</evidence>
<dbReference type="GeneID" id="68291857"/>
<name>A0A9P3FD92_9PEZI</name>
<dbReference type="RefSeq" id="XP_044657525.1">
    <property type="nucleotide sequence ID" value="XM_044801590.1"/>
</dbReference>
<feature type="chain" id="PRO_5040480763" description="Heat shock protein 70" evidence="3">
    <location>
        <begin position="17"/>
        <end position="242"/>
    </location>
</feature>
<dbReference type="FunFam" id="1.20.1270.10:FF:000014">
    <property type="entry name" value="Heat shock protein 70"/>
    <property type="match status" value="1"/>
</dbReference>
<dbReference type="PANTHER" id="PTHR19375">
    <property type="entry name" value="HEAT SHOCK PROTEIN 70KDA"/>
    <property type="match status" value="1"/>
</dbReference>
<evidence type="ECO:0000256" key="3">
    <source>
        <dbReference type="SAM" id="SignalP"/>
    </source>
</evidence>
<accession>A0A9P3FD92</accession>
<protein>
    <recommendedName>
        <fullName evidence="6">Heat shock protein 70</fullName>
    </recommendedName>
</protein>
<dbReference type="SUPFAM" id="SSF100934">
    <property type="entry name" value="Heat shock protein 70kD (HSP70), C-terminal subdomain"/>
    <property type="match status" value="1"/>
</dbReference>
<evidence type="ECO:0000313" key="4">
    <source>
        <dbReference type="EMBL" id="GIZ43038.1"/>
    </source>
</evidence>
<dbReference type="SUPFAM" id="SSF100920">
    <property type="entry name" value="Heat shock protein 70kD (HSP70), peptide-binding domain"/>
    <property type="match status" value="1"/>
</dbReference>
<comment type="caution">
    <text evidence="4">The sequence shown here is derived from an EMBL/GenBank/DDBJ whole genome shotgun (WGS) entry which is preliminary data.</text>
</comment>
<dbReference type="Gene3D" id="2.60.34.10">
    <property type="entry name" value="Substrate Binding Domain Of DNAk, Chain A, domain 1"/>
    <property type="match status" value="1"/>
</dbReference>
<keyword evidence="2" id="KW-0067">ATP-binding</keyword>
<dbReference type="GO" id="GO:0005524">
    <property type="term" value="F:ATP binding"/>
    <property type="evidence" value="ECO:0007669"/>
    <property type="project" value="UniProtKB-KW"/>
</dbReference>
<organism evidence="4 5">
    <name type="scientific">Cercospora kikuchii</name>
    <dbReference type="NCBI Taxonomy" id="84275"/>
    <lineage>
        <taxon>Eukaryota</taxon>
        <taxon>Fungi</taxon>
        <taxon>Dikarya</taxon>
        <taxon>Ascomycota</taxon>
        <taxon>Pezizomycotina</taxon>
        <taxon>Dothideomycetes</taxon>
        <taxon>Dothideomycetidae</taxon>
        <taxon>Mycosphaerellales</taxon>
        <taxon>Mycosphaerellaceae</taxon>
        <taxon>Cercospora</taxon>
    </lineage>
</organism>
<evidence type="ECO:0000256" key="2">
    <source>
        <dbReference type="ARBA" id="ARBA00022840"/>
    </source>
</evidence>
<feature type="signal peptide" evidence="3">
    <location>
        <begin position="1"/>
        <end position="16"/>
    </location>
</feature>
<reference evidence="4 5" key="1">
    <citation type="submission" date="2021-01" db="EMBL/GenBank/DDBJ databases">
        <title>Cercospora kikuchii MAFF 305040 whole genome shotgun sequence.</title>
        <authorList>
            <person name="Kashiwa T."/>
            <person name="Suzuki T."/>
        </authorList>
    </citation>
    <scope>NUCLEOTIDE SEQUENCE [LARGE SCALE GENOMIC DNA]</scope>
    <source>
        <strain evidence="4 5">MAFF 305040</strain>
    </source>
</reference>
<dbReference type="GO" id="GO:0140662">
    <property type="term" value="F:ATP-dependent protein folding chaperone"/>
    <property type="evidence" value="ECO:0007669"/>
    <property type="project" value="InterPro"/>
</dbReference>
<dbReference type="EMBL" id="BOLY01000004">
    <property type="protein sequence ID" value="GIZ43038.1"/>
    <property type="molecule type" value="Genomic_DNA"/>
</dbReference>
<dbReference type="OrthoDB" id="2401965at2759"/>
<gene>
    <name evidence="4" type="ORF">CKM354_000628200</name>
</gene>
<sequence>MHLFSTLAHLLAFTLPEKGPDLDRTSSAHHHTSLHTHITAHHINPDIFQQLTIITINRRSFTTVADNQQTVQFPVFQGERVNCEDNTSLGEFSLAPIPPMRAGEAVLEVVFEVDVNGILKVTATEKSSGRSANITISNSVGKLSSGEIEKMVEDAAKFKDSDNAFSKKFESRQQLESYISRVEEIVSDPSMSMKLKRGQKEKIESALSDAMAQLEVEDATSEDLKKKELALKRVVTKAMSTR</sequence>
<keyword evidence="5" id="KW-1185">Reference proteome</keyword>
<dbReference type="Gene3D" id="1.20.1270.10">
    <property type="match status" value="1"/>
</dbReference>
<proteinExistence type="predicted"/>
<dbReference type="AlphaFoldDB" id="A0A9P3FD92"/>
<dbReference type="InterPro" id="IPR029047">
    <property type="entry name" value="HSP70_peptide-bd_sf"/>
</dbReference>
<keyword evidence="1" id="KW-0547">Nucleotide-binding</keyword>
<evidence type="ECO:0008006" key="6">
    <source>
        <dbReference type="Google" id="ProtNLM"/>
    </source>
</evidence>
<dbReference type="InterPro" id="IPR013126">
    <property type="entry name" value="Hsp_70_fam"/>
</dbReference>
<dbReference type="InterPro" id="IPR029048">
    <property type="entry name" value="HSP70_C_sf"/>
</dbReference>
<dbReference type="Proteomes" id="UP000825890">
    <property type="component" value="Unassembled WGS sequence"/>
</dbReference>
<dbReference type="Pfam" id="PF00012">
    <property type="entry name" value="HSP70"/>
    <property type="match status" value="1"/>
</dbReference>
<evidence type="ECO:0000313" key="5">
    <source>
        <dbReference type="Proteomes" id="UP000825890"/>
    </source>
</evidence>
<keyword evidence="3" id="KW-0732">Signal</keyword>